<organism evidence="1 2">
    <name type="scientific">Nostoc flagelliforme CCNUN1</name>
    <dbReference type="NCBI Taxonomy" id="2038116"/>
    <lineage>
        <taxon>Bacteria</taxon>
        <taxon>Bacillati</taxon>
        <taxon>Cyanobacteriota</taxon>
        <taxon>Cyanophyceae</taxon>
        <taxon>Nostocales</taxon>
        <taxon>Nostocaceae</taxon>
        <taxon>Nostoc</taxon>
    </lineage>
</organism>
<evidence type="ECO:0000313" key="2">
    <source>
        <dbReference type="Proteomes" id="UP000232003"/>
    </source>
</evidence>
<sequence>MRRRKAACRQTSPDIEDIYLWRSLLSLLAKAFLTAYMLPCLHGD</sequence>
<protein>
    <submittedName>
        <fullName evidence="1">Uncharacterized protein</fullName>
    </submittedName>
</protein>
<dbReference type="RefSeq" id="WP_263983665.1">
    <property type="nucleotide sequence ID" value="NZ_CAWNNC010000001.1"/>
</dbReference>
<dbReference type="EMBL" id="CP024785">
    <property type="protein sequence ID" value="AUB34955.1"/>
    <property type="molecule type" value="Genomic_DNA"/>
</dbReference>
<evidence type="ECO:0000313" key="1">
    <source>
        <dbReference type="EMBL" id="AUB34955.1"/>
    </source>
</evidence>
<name>A0A2K8SJF5_9NOSO</name>
<dbReference type="AlphaFoldDB" id="A0A2K8SJF5"/>
<accession>A0A2K8SJF5</accession>
<dbReference type="KEGG" id="nfl:COO91_00797"/>
<keyword evidence="2" id="KW-1185">Reference proteome</keyword>
<gene>
    <name evidence="1" type="ORF">COO91_00797</name>
</gene>
<reference evidence="1 2" key="1">
    <citation type="submission" date="2017-11" db="EMBL/GenBank/DDBJ databases">
        <title>Complete genome of a free-living desiccation-tolerant cyanobacterium and its photosynthetic adaptation to extreme terrestrial habitat.</title>
        <authorList>
            <person name="Shang J."/>
        </authorList>
    </citation>
    <scope>NUCLEOTIDE SEQUENCE [LARGE SCALE GENOMIC DNA]</scope>
    <source>
        <strain evidence="1 2">CCNUN1</strain>
    </source>
</reference>
<proteinExistence type="predicted"/>
<dbReference type="Proteomes" id="UP000232003">
    <property type="component" value="Chromosome"/>
</dbReference>